<dbReference type="InterPro" id="IPR040442">
    <property type="entry name" value="Pyrv_kinase-like_dom_sf"/>
</dbReference>
<dbReference type="GO" id="GO:0016832">
    <property type="term" value="F:aldehyde-lyase activity"/>
    <property type="evidence" value="ECO:0007669"/>
    <property type="project" value="TreeGrafter"/>
</dbReference>
<accession>A0A6J7AY89</accession>
<dbReference type="GO" id="GO:0005737">
    <property type="term" value="C:cytoplasm"/>
    <property type="evidence" value="ECO:0007669"/>
    <property type="project" value="TreeGrafter"/>
</dbReference>
<dbReference type="InterPro" id="IPR015813">
    <property type="entry name" value="Pyrv/PenolPyrv_kinase-like_dom"/>
</dbReference>
<dbReference type="PANTHER" id="PTHR30502:SF0">
    <property type="entry name" value="PHOSPHOENOLPYRUVATE CARBOXYLASE FAMILY PROTEIN"/>
    <property type="match status" value="1"/>
</dbReference>
<evidence type="ECO:0000313" key="5">
    <source>
        <dbReference type="EMBL" id="CAB4837633.1"/>
    </source>
</evidence>
<evidence type="ECO:0000256" key="2">
    <source>
        <dbReference type="ARBA" id="ARBA00022723"/>
    </source>
</evidence>
<dbReference type="InterPro" id="IPR050251">
    <property type="entry name" value="HpcH-HpaI_aldolase"/>
</dbReference>
<reference evidence="5" key="1">
    <citation type="submission" date="2020-05" db="EMBL/GenBank/DDBJ databases">
        <authorList>
            <person name="Chiriac C."/>
            <person name="Salcher M."/>
            <person name="Ghai R."/>
            <person name="Kavagutti S V."/>
        </authorList>
    </citation>
    <scope>NUCLEOTIDE SEQUENCE</scope>
</reference>
<organism evidence="5">
    <name type="scientific">freshwater metagenome</name>
    <dbReference type="NCBI Taxonomy" id="449393"/>
    <lineage>
        <taxon>unclassified sequences</taxon>
        <taxon>metagenomes</taxon>
        <taxon>ecological metagenomes</taxon>
    </lineage>
</organism>
<name>A0A6J7AY89_9ZZZZ</name>
<dbReference type="GO" id="GO:0046872">
    <property type="term" value="F:metal ion binding"/>
    <property type="evidence" value="ECO:0007669"/>
    <property type="project" value="UniProtKB-KW"/>
</dbReference>
<evidence type="ECO:0000256" key="3">
    <source>
        <dbReference type="ARBA" id="ARBA00023239"/>
    </source>
</evidence>
<dbReference type="Gene3D" id="3.20.20.60">
    <property type="entry name" value="Phosphoenolpyruvate-binding domains"/>
    <property type="match status" value="1"/>
</dbReference>
<dbReference type="PANTHER" id="PTHR30502">
    <property type="entry name" value="2-KETO-3-DEOXY-L-RHAMNONATE ALDOLASE"/>
    <property type="match status" value="1"/>
</dbReference>
<dbReference type="InterPro" id="IPR005000">
    <property type="entry name" value="Aldolase/citrate-lyase_domain"/>
</dbReference>
<keyword evidence="3" id="KW-0456">Lyase</keyword>
<keyword evidence="2" id="KW-0479">Metal-binding</keyword>
<protein>
    <submittedName>
        <fullName evidence="5">Unannotated protein</fullName>
    </submittedName>
</protein>
<evidence type="ECO:0000259" key="4">
    <source>
        <dbReference type="Pfam" id="PF03328"/>
    </source>
</evidence>
<evidence type="ECO:0000256" key="1">
    <source>
        <dbReference type="ARBA" id="ARBA00005568"/>
    </source>
</evidence>
<feature type="domain" description="HpcH/HpaI aldolase/citrate lyase" evidence="4">
    <location>
        <begin position="17"/>
        <end position="238"/>
    </location>
</feature>
<dbReference type="Pfam" id="PF03328">
    <property type="entry name" value="HpcH_HpaI"/>
    <property type="match status" value="1"/>
</dbReference>
<proteinExistence type="inferred from homology"/>
<gene>
    <name evidence="5" type="ORF">UFOPK3227_00655</name>
</gene>
<dbReference type="AlphaFoldDB" id="A0A6J7AY89"/>
<comment type="similarity">
    <text evidence="1">Belongs to the HpcH/HpaI aldolase family.</text>
</comment>
<dbReference type="EMBL" id="CAFAHD010000066">
    <property type="protein sequence ID" value="CAB4837633.1"/>
    <property type="molecule type" value="Genomic_DNA"/>
</dbReference>
<dbReference type="SUPFAM" id="SSF51621">
    <property type="entry name" value="Phosphoenolpyruvate/pyruvate domain"/>
    <property type="match status" value="1"/>
</dbReference>
<sequence length="250" mass="26240">MACVMLDFTNPKQLTLGTFLGMGAPMAAEIAAVGGADWVLLDLEHGGGSEDLIGPTVVAGMAYGIPTLVRVESPDRIRIGRALDAGASGVMVPRIETVEQVLDVVAHMSYPPFGDRGVATYNRSAKWGRDLSGLTEKSKAACIIQIETLKALENVEDIAKIDGVDLLFVGPLDLSFALGTPRDFKSPKFVEATTRVIAAAKANNKVAGILAADAALAEIFIEQGFKFIAIGSDATLLAGAISNLVTQLKK</sequence>